<evidence type="ECO:0000256" key="2">
    <source>
        <dbReference type="ARBA" id="ARBA00023136"/>
    </source>
</evidence>
<comment type="similarity">
    <text evidence="6">Belongs to the LptE lipoprotein family.</text>
</comment>
<dbReference type="PANTHER" id="PTHR38098">
    <property type="entry name" value="LPS-ASSEMBLY LIPOPROTEIN LPTE"/>
    <property type="match status" value="1"/>
</dbReference>
<evidence type="ECO:0000256" key="6">
    <source>
        <dbReference type="HAMAP-Rule" id="MF_01186"/>
    </source>
</evidence>
<reference evidence="7 8" key="1">
    <citation type="submission" date="2010-08" db="EMBL/GenBank/DDBJ databases">
        <title>Complete sequence of Gallionella capsiferriformans ES-2.</title>
        <authorList>
            <consortium name="US DOE Joint Genome Institute"/>
            <person name="Lucas S."/>
            <person name="Copeland A."/>
            <person name="Lapidus A."/>
            <person name="Cheng J.-F."/>
            <person name="Bruce D."/>
            <person name="Goodwin L."/>
            <person name="Pitluck S."/>
            <person name="Chertkov O."/>
            <person name="Davenport K.W."/>
            <person name="Detter J.C."/>
            <person name="Han C."/>
            <person name="Tapia R."/>
            <person name="Land M."/>
            <person name="Hauser L."/>
            <person name="Chang Y.-J."/>
            <person name="Jeffries C."/>
            <person name="Kyrpides N."/>
            <person name="Ivanova N."/>
            <person name="Mikhailova N."/>
            <person name="Shelobolina E.S."/>
            <person name="Picardal F."/>
            <person name="Roden E."/>
            <person name="Emerson D."/>
            <person name="Woyke T."/>
        </authorList>
    </citation>
    <scope>NUCLEOTIDE SEQUENCE [LARGE SCALE GENOMIC DNA]</scope>
    <source>
        <strain evidence="7 8">ES-2</strain>
    </source>
</reference>
<sequence length="168" mass="19130" precursor="true">MRLMNLPIMLALAVLLAACGFHLRGEATMPFASLYIEAANPASPLIEELRQNLLANHIELTKSAGKADVVLNITSDIPEKQILTMGSNGRVSEFQLRYRVSIRAYDQEQREWLPTDELMLSRDYKYDDAQILAKEAEETLLYQSMRSDMVQQIVRRLSHAKPRALPEK</sequence>
<dbReference type="PANTHER" id="PTHR38098:SF1">
    <property type="entry name" value="LPS-ASSEMBLY LIPOPROTEIN LPTE"/>
    <property type="match status" value="1"/>
</dbReference>
<dbReference type="RefSeq" id="WP_013294769.1">
    <property type="nucleotide sequence ID" value="NC_014394.1"/>
</dbReference>
<name>D9SE45_GALCS</name>
<dbReference type="HAMAP" id="MF_01186">
    <property type="entry name" value="LPS_assembly_LptE"/>
    <property type="match status" value="1"/>
</dbReference>
<comment type="subunit">
    <text evidence="6">Component of the lipopolysaccharide transport and assembly complex. Interacts with LptD.</text>
</comment>
<organism evidence="7 8">
    <name type="scientific">Gallionella capsiferriformans (strain ES-2)</name>
    <name type="common">Gallionella ferruginea capsiferriformans (strain ES-2)</name>
    <dbReference type="NCBI Taxonomy" id="395494"/>
    <lineage>
        <taxon>Bacteria</taxon>
        <taxon>Pseudomonadati</taxon>
        <taxon>Pseudomonadota</taxon>
        <taxon>Betaproteobacteria</taxon>
        <taxon>Nitrosomonadales</taxon>
        <taxon>Gallionellaceae</taxon>
        <taxon>Gallionella</taxon>
    </lineage>
</organism>
<dbReference type="EMBL" id="CP002159">
    <property type="protein sequence ID" value="ADL56867.1"/>
    <property type="molecule type" value="Genomic_DNA"/>
</dbReference>
<keyword evidence="4 6" id="KW-0998">Cell outer membrane</keyword>
<evidence type="ECO:0000256" key="5">
    <source>
        <dbReference type="ARBA" id="ARBA00023288"/>
    </source>
</evidence>
<protein>
    <recommendedName>
        <fullName evidence="6">LPS-assembly lipoprotein LptE</fullName>
    </recommendedName>
</protein>
<dbReference type="Proteomes" id="UP000001235">
    <property type="component" value="Chromosome"/>
</dbReference>
<dbReference type="Gene3D" id="3.30.160.150">
    <property type="entry name" value="Lipoprotein like domain"/>
    <property type="match status" value="1"/>
</dbReference>
<dbReference type="KEGG" id="gca:Galf_2875"/>
<dbReference type="STRING" id="395494.Galf_2875"/>
<comment type="subcellular location">
    <subcellularLocation>
        <location evidence="6">Cell outer membrane</location>
        <topology evidence="6">Lipid-anchor</topology>
    </subcellularLocation>
</comment>
<keyword evidence="5 6" id="KW-0449">Lipoprotein</keyword>
<dbReference type="PROSITE" id="PS51257">
    <property type="entry name" value="PROKAR_LIPOPROTEIN"/>
    <property type="match status" value="1"/>
</dbReference>
<comment type="function">
    <text evidence="6">Together with LptD, is involved in the assembly of lipopolysaccharide (LPS) at the surface of the outer membrane. Required for the proper assembly of LptD. Binds LPS and may serve as the LPS recognition site at the outer membrane.</text>
</comment>
<evidence type="ECO:0000313" key="7">
    <source>
        <dbReference type="EMBL" id="ADL56867.1"/>
    </source>
</evidence>
<keyword evidence="1 6" id="KW-0732">Signal</keyword>
<accession>D9SE45</accession>
<dbReference type="HOGENOM" id="CLU_103309_0_2_4"/>
<keyword evidence="8" id="KW-1185">Reference proteome</keyword>
<evidence type="ECO:0000313" key="8">
    <source>
        <dbReference type="Proteomes" id="UP000001235"/>
    </source>
</evidence>
<keyword evidence="3 6" id="KW-0564">Palmitate</keyword>
<dbReference type="AlphaFoldDB" id="D9SE45"/>
<evidence type="ECO:0000256" key="1">
    <source>
        <dbReference type="ARBA" id="ARBA00022729"/>
    </source>
</evidence>
<keyword evidence="2 6" id="KW-0472">Membrane</keyword>
<gene>
    <name evidence="6" type="primary">lptE</name>
    <name evidence="7" type="ordered locus">Galf_2875</name>
</gene>
<dbReference type="eggNOG" id="COG2980">
    <property type="taxonomic scope" value="Bacteria"/>
</dbReference>
<dbReference type="GO" id="GO:1990351">
    <property type="term" value="C:transporter complex"/>
    <property type="evidence" value="ECO:0007669"/>
    <property type="project" value="TreeGrafter"/>
</dbReference>
<proteinExistence type="inferred from homology"/>
<dbReference type="GO" id="GO:0009279">
    <property type="term" value="C:cell outer membrane"/>
    <property type="evidence" value="ECO:0007669"/>
    <property type="project" value="UniProtKB-SubCell"/>
</dbReference>
<dbReference type="Pfam" id="PF04390">
    <property type="entry name" value="LptE"/>
    <property type="match status" value="1"/>
</dbReference>
<evidence type="ECO:0000256" key="3">
    <source>
        <dbReference type="ARBA" id="ARBA00023139"/>
    </source>
</evidence>
<dbReference type="GO" id="GO:0015920">
    <property type="term" value="P:lipopolysaccharide transport"/>
    <property type="evidence" value="ECO:0007669"/>
    <property type="project" value="TreeGrafter"/>
</dbReference>
<dbReference type="GO" id="GO:0043165">
    <property type="term" value="P:Gram-negative-bacterium-type cell outer membrane assembly"/>
    <property type="evidence" value="ECO:0007669"/>
    <property type="project" value="UniProtKB-UniRule"/>
</dbReference>
<evidence type="ECO:0000256" key="4">
    <source>
        <dbReference type="ARBA" id="ARBA00023237"/>
    </source>
</evidence>
<dbReference type="GO" id="GO:0001530">
    <property type="term" value="F:lipopolysaccharide binding"/>
    <property type="evidence" value="ECO:0007669"/>
    <property type="project" value="TreeGrafter"/>
</dbReference>
<dbReference type="InterPro" id="IPR007485">
    <property type="entry name" value="LPS_assembly_LptE"/>
</dbReference>